<proteinExistence type="predicted"/>
<organism evidence="1 2">
    <name type="scientific">Planococcus shixiaomingii</name>
    <dbReference type="NCBI Taxonomy" id="3058393"/>
    <lineage>
        <taxon>Bacteria</taxon>
        <taxon>Bacillati</taxon>
        <taxon>Bacillota</taxon>
        <taxon>Bacilli</taxon>
        <taxon>Bacillales</taxon>
        <taxon>Caryophanaceae</taxon>
        <taxon>Planococcus</taxon>
    </lineage>
</organism>
<reference evidence="1 2" key="1">
    <citation type="submission" date="2023-06" db="EMBL/GenBank/DDBJ databases">
        <title>Novel species in genus Planococcus.</title>
        <authorList>
            <person name="Ning S."/>
        </authorList>
    </citation>
    <scope>NUCLEOTIDE SEQUENCE [LARGE SCALE GENOMIC DNA]</scope>
    <source>
        <strain evidence="1 2">N028</strain>
    </source>
</reference>
<sequence length="117" mass="13895">MEYQLTIRLTSEKKGYYWLFESQDDTLDIFNQVVETFKQYEPNDMDSFMKEKRKEIEQTGETHAVQFDVTQNDKHVVVRSAAYNEMWYEGKHFEDIFNTLTGKLGQAQELQFDSTAT</sequence>
<protein>
    <submittedName>
        <fullName evidence="1">Uncharacterized protein</fullName>
    </submittedName>
</protein>
<dbReference type="Proteomes" id="UP001172055">
    <property type="component" value="Unassembled WGS sequence"/>
</dbReference>
<name>A0ABT8N4F7_9BACL</name>
<dbReference type="EMBL" id="JAUJWV010000002">
    <property type="protein sequence ID" value="MDN7242773.1"/>
    <property type="molecule type" value="Genomic_DNA"/>
</dbReference>
<evidence type="ECO:0000313" key="2">
    <source>
        <dbReference type="Proteomes" id="UP001172055"/>
    </source>
</evidence>
<evidence type="ECO:0000313" key="1">
    <source>
        <dbReference type="EMBL" id="MDN7242773.1"/>
    </source>
</evidence>
<keyword evidence="2" id="KW-1185">Reference proteome</keyword>
<comment type="caution">
    <text evidence="1">The sequence shown here is derived from an EMBL/GenBank/DDBJ whole genome shotgun (WGS) entry which is preliminary data.</text>
</comment>
<dbReference type="RefSeq" id="WP_300987394.1">
    <property type="nucleotide sequence ID" value="NZ_CP129236.1"/>
</dbReference>
<gene>
    <name evidence="1" type="ORF">QWY14_13245</name>
</gene>
<accession>A0ABT8N4F7</accession>